<dbReference type="Gene3D" id="1.10.8.60">
    <property type="match status" value="1"/>
</dbReference>
<dbReference type="InterPro" id="IPR001270">
    <property type="entry name" value="ClpA/B"/>
</dbReference>
<dbReference type="CDD" id="cd00009">
    <property type="entry name" value="AAA"/>
    <property type="match status" value="1"/>
</dbReference>
<keyword evidence="15" id="KW-1185">Reference proteome</keyword>
<dbReference type="GO" id="GO:0005524">
    <property type="term" value="F:ATP binding"/>
    <property type="evidence" value="ECO:0007669"/>
    <property type="project" value="UniProtKB-KW"/>
</dbReference>
<protein>
    <recommendedName>
        <fullName evidence="11">DNA polymerase III subunit gamma/tau</fullName>
        <ecNumber evidence="11">2.7.7.7</ecNumber>
    </recommendedName>
</protein>
<evidence type="ECO:0000256" key="6">
    <source>
        <dbReference type="ARBA" id="ARBA00022741"/>
    </source>
</evidence>
<dbReference type="SUPFAM" id="SSF52540">
    <property type="entry name" value="P-loop containing nucleoside triphosphate hydrolases"/>
    <property type="match status" value="1"/>
</dbReference>
<comment type="caution">
    <text evidence="14">The sequence shown here is derived from an EMBL/GenBank/DDBJ whole genome shotgun (WGS) entry which is preliminary data.</text>
</comment>
<dbReference type="GO" id="GO:0046872">
    <property type="term" value="F:metal ion binding"/>
    <property type="evidence" value="ECO:0007669"/>
    <property type="project" value="UniProtKB-KW"/>
</dbReference>
<evidence type="ECO:0000313" key="15">
    <source>
        <dbReference type="Proteomes" id="UP000663859"/>
    </source>
</evidence>
<comment type="subunit">
    <text evidence="11">DNA polymerase III contains a core (composed of alpha, epsilon and theta chains) that associates with a tau subunit. This core dimerizes to form the POLIII' complex. PolIII' associates with the gamma complex (composed of gamma, delta, delta', psi and chi chains) and with the beta chain to form the complete DNA polymerase III complex.</text>
</comment>
<dbReference type="GO" id="GO:0006261">
    <property type="term" value="P:DNA-templated DNA replication"/>
    <property type="evidence" value="ECO:0007669"/>
    <property type="project" value="TreeGrafter"/>
</dbReference>
<dbReference type="InterPro" id="IPR022754">
    <property type="entry name" value="DNA_pol_III_gamma-3"/>
</dbReference>
<accession>A0A8J2BPU9</accession>
<dbReference type="Pfam" id="PF12169">
    <property type="entry name" value="DNA_pol3_gamma3"/>
    <property type="match status" value="1"/>
</dbReference>
<dbReference type="SUPFAM" id="SSF48019">
    <property type="entry name" value="post-AAA+ oligomerization domain-like"/>
    <property type="match status" value="1"/>
</dbReference>
<gene>
    <name evidence="11" type="primary">dnaX</name>
    <name evidence="14" type="ORF">MPNT_220045</name>
</gene>
<dbReference type="Pfam" id="PF13177">
    <property type="entry name" value="DNA_pol3_delta2"/>
    <property type="match status" value="1"/>
</dbReference>
<evidence type="ECO:0000256" key="1">
    <source>
        <dbReference type="ARBA" id="ARBA00006360"/>
    </source>
</evidence>
<dbReference type="GO" id="GO:0009360">
    <property type="term" value="C:DNA polymerase III complex"/>
    <property type="evidence" value="ECO:0007669"/>
    <property type="project" value="InterPro"/>
</dbReference>
<dbReference type="NCBIfam" id="TIGR02397">
    <property type="entry name" value="dnaX_nterm"/>
    <property type="match status" value="1"/>
</dbReference>
<keyword evidence="8 11" id="KW-0067">ATP-binding</keyword>
<keyword evidence="6 11" id="KW-0547">Nucleotide-binding</keyword>
<name>A0A8J2BPU9_9BACT</name>
<evidence type="ECO:0000256" key="4">
    <source>
        <dbReference type="ARBA" id="ARBA00022705"/>
    </source>
</evidence>
<evidence type="ECO:0000313" key="14">
    <source>
        <dbReference type="EMBL" id="CAF0697572.1"/>
    </source>
</evidence>
<evidence type="ECO:0000256" key="12">
    <source>
        <dbReference type="SAM" id="MobiDB-lite"/>
    </source>
</evidence>
<evidence type="ECO:0000256" key="11">
    <source>
        <dbReference type="RuleBase" id="RU364063"/>
    </source>
</evidence>
<dbReference type="InterPro" id="IPR027417">
    <property type="entry name" value="P-loop_NTPase"/>
</dbReference>
<dbReference type="EC" id="2.7.7.7" evidence="11"/>
<dbReference type="InterPro" id="IPR008921">
    <property type="entry name" value="DNA_pol3_clamp-load_cplx_C"/>
</dbReference>
<comment type="function">
    <text evidence="11">DNA polymerase III is a complex, multichain enzyme responsible for most of the replicative synthesis in bacteria. This DNA polymerase also exhibits 3' to 5' exonuclease activity.</text>
</comment>
<dbReference type="PANTHER" id="PTHR11669:SF0">
    <property type="entry name" value="PROTEIN STICHEL-LIKE 2"/>
    <property type="match status" value="1"/>
</dbReference>
<dbReference type="GO" id="GO:0003887">
    <property type="term" value="F:DNA-directed DNA polymerase activity"/>
    <property type="evidence" value="ECO:0007669"/>
    <property type="project" value="UniProtKB-KW"/>
</dbReference>
<feature type="compositionally biased region" description="Polar residues" evidence="12">
    <location>
        <begin position="394"/>
        <end position="420"/>
    </location>
</feature>
<dbReference type="NCBIfam" id="NF004046">
    <property type="entry name" value="PRK05563.1"/>
    <property type="match status" value="1"/>
</dbReference>
<evidence type="ECO:0000256" key="2">
    <source>
        <dbReference type="ARBA" id="ARBA00022679"/>
    </source>
</evidence>
<dbReference type="SMART" id="SM00382">
    <property type="entry name" value="AAA"/>
    <property type="match status" value="1"/>
</dbReference>
<keyword evidence="9 11" id="KW-0239">DNA-directed DNA polymerase</keyword>
<evidence type="ECO:0000256" key="9">
    <source>
        <dbReference type="ARBA" id="ARBA00022932"/>
    </source>
</evidence>
<keyword evidence="4 11" id="KW-0235">DNA replication</keyword>
<dbReference type="FunFam" id="3.40.50.300:FF:000014">
    <property type="entry name" value="DNA polymerase III subunit gamma/tau"/>
    <property type="match status" value="1"/>
</dbReference>
<evidence type="ECO:0000256" key="3">
    <source>
        <dbReference type="ARBA" id="ARBA00022695"/>
    </source>
</evidence>
<dbReference type="Gene3D" id="1.20.272.10">
    <property type="match status" value="1"/>
</dbReference>
<feature type="region of interest" description="Disordered" evidence="12">
    <location>
        <begin position="613"/>
        <end position="632"/>
    </location>
</feature>
<dbReference type="CDD" id="cd18137">
    <property type="entry name" value="HLD_clamp_pol_III_gamma_tau"/>
    <property type="match status" value="1"/>
</dbReference>
<keyword evidence="7" id="KW-0862">Zinc</keyword>
<sequence length="632" mass="69805">MAYQVFARKYRPQTFEEIVGQETIVRTLTNSIRMGRIAQAYLFVGPRGTGKTSTARILAKALNCSGGPRVDFDPNEEVCREIAEGRSLDVLEIDGASNNGVEQVRELRENVRFAPAKGRFKIYVIDEVHMLTQAAFNALLKTLEEPPEHVRFIFATTEGHKIPSTVLSRCQRFDFRKIPVPLVAGHLTTIAGHEGIILHPSAAVAIATLADGSLRDAEVALDQLASFFGNEITEKAVWELFGLPPAEVLEGLAEALIQGHVEEALKLGRKLLDAGKDPVQLIHSLVSLFRNLAIAVLAPGEALRESCDGVEREAIQRLAQQLSRTSVLSYLDELMTWMDRLRYALRRDILFEVALIELAYLKEKVSLETLLQDLAGLPLPKEPSSIPKEPLPKSESSFAQDSLKPTETSLSSARVQSGSSPGPLHGSTREAPDQARVEPTLPQTESKPSRSPASVELTAYSPSESLSNRLSPHEVWTAAVEHLLSIDPQKGALLRERTRGAYLRSEVFDVEILPERQARGKSAGSFMEVKKVIDEVASILQEKIQALCGSPKRIECLFPRNSEKNPETQPKRTASREASRVLLNEEEFRNDPAIEKALELFQARIVAVKELAPEMEEKTTGSKEKPAPDQST</sequence>
<evidence type="ECO:0000256" key="8">
    <source>
        <dbReference type="ARBA" id="ARBA00022840"/>
    </source>
</evidence>
<dbReference type="Proteomes" id="UP000663859">
    <property type="component" value="Unassembled WGS sequence"/>
</dbReference>
<feature type="compositionally biased region" description="Basic and acidic residues" evidence="12">
    <location>
        <begin position="561"/>
        <end position="578"/>
    </location>
</feature>
<dbReference type="PANTHER" id="PTHR11669">
    <property type="entry name" value="REPLICATION FACTOR C / DNA POLYMERASE III GAMMA-TAU SUBUNIT"/>
    <property type="match status" value="1"/>
</dbReference>
<dbReference type="Gene3D" id="3.40.50.300">
    <property type="entry name" value="P-loop containing nucleotide triphosphate hydrolases"/>
    <property type="match status" value="1"/>
</dbReference>
<dbReference type="InterPro" id="IPR012763">
    <property type="entry name" value="DNA_pol_III_sug/sutau_N"/>
</dbReference>
<feature type="domain" description="AAA+ ATPase" evidence="13">
    <location>
        <begin position="37"/>
        <end position="179"/>
    </location>
</feature>
<dbReference type="PRINTS" id="PR00300">
    <property type="entry name" value="CLPPROTEASEA"/>
</dbReference>
<comment type="similarity">
    <text evidence="1 11">Belongs to the DnaX/STICHEL family.</text>
</comment>
<feature type="compositionally biased region" description="Basic and acidic residues" evidence="12">
    <location>
        <begin position="427"/>
        <end position="436"/>
    </location>
</feature>
<evidence type="ECO:0000256" key="5">
    <source>
        <dbReference type="ARBA" id="ARBA00022723"/>
    </source>
</evidence>
<feature type="compositionally biased region" description="Polar residues" evidence="12">
    <location>
        <begin position="441"/>
        <end position="452"/>
    </location>
</feature>
<comment type="catalytic activity">
    <reaction evidence="10 11">
        <text>DNA(n) + a 2'-deoxyribonucleoside 5'-triphosphate = DNA(n+1) + diphosphate</text>
        <dbReference type="Rhea" id="RHEA:22508"/>
        <dbReference type="Rhea" id="RHEA-COMP:17339"/>
        <dbReference type="Rhea" id="RHEA-COMP:17340"/>
        <dbReference type="ChEBI" id="CHEBI:33019"/>
        <dbReference type="ChEBI" id="CHEBI:61560"/>
        <dbReference type="ChEBI" id="CHEBI:173112"/>
        <dbReference type="EC" id="2.7.7.7"/>
    </reaction>
</comment>
<proteinExistence type="inferred from homology"/>
<dbReference type="InterPro" id="IPR050238">
    <property type="entry name" value="DNA_Rep/Repair_Clamp_Loader"/>
</dbReference>
<dbReference type="RefSeq" id="WP_174583213.1">
    <property type="nucleotide sequence ID" value="NZ_CAJNOB010000015.1"/>
</dbReference>
<dbReference type="EMBL" id="CAJNOB010000015">
    <property type="protein sequence ID" value="CAF0697572.1"/>
    <property type="molecule type" value="Genomic_DNA"/>
</dbReference>
<keyword evidence="2 11" id="KW-0808">Transferase</keyword>
<keyword evidence="5" id="KW-0479">Metal-binding</keyword>
<reference evidence="14" key="1">
    <citation type="submission" date="2021-02" db="EMBL/GenBank/DDBJ databases">
        <authorList>
            <person name="Cremers G."/>
            <person name="Picone N."/>
        </authorList>
    </citation>
    <scope>NUCLEOTIDE SEQUENCE</scope>
    <source>
        <strain evidence="14">PQ17</strain>
    </source>
</reference>
<feature type="region of interest" description="Disordered" evidence="12">
    <location>
        <begin position="559"/>
        <end position="578"/>
    </location>
</feature>
<feature type="region of interest" description="Disordered" evidence="12">
    <location>
        <begin position="378"/>
        <end position="468"/>
    </location>
</feature>
<dbReference type="InterPro" id="IPR045085">
    <property type="entry name" value="HLD_clamp_pol_III_gamma_tau"/>
</dbReference>
<organism evidence="14 15">
    <name type="scientific">Candidatus Methylacidithermus pantelleriae</name>
    <dbReference type="NCBI Taxonomy" id="2744239"/>
    <lineage>
        <taxon>Bacteria</taxon>
        <taxon>Pseudomonadati</taxon>
        <taxon>Verrucomicrobiota</taxon>
        <taxon>Methylacidiphilae</taxon>
        <taxon>Methylacidiphilales</taxon>
        <taxon>Methylacidiphilaceae</taxon>
        <taxon>Candidatus Methylacidithermus</taxon>
    </lineage>
</organism>
<evidence type="ECO:0000256" key="7">
    <source>
        <dbReference type="ARBA" id="ARBA00022833"/>
    </source>
</evidence>
<dbReference type="AlphaFoldDB" id="A0A8J2BPU9"/>
<dbReference type="GO" id="GO:0003677">
    <property type="term" value="F:DNA binding"/>
    <property type="evidence" value="ECO:0007669"/>
    <property type="project" value="InterPro"/>
</dbReference>
<keyword evidence="3 11" id="KW-0548">Nucleotidyltransferase</keyword>
<dbReference type="InterPro" id="IPR003593">
    <property type="entry name" value="AAA+_ATPase"/>
</dbReference>
<evidence type="ECO:0000259" key="13">
    <source>
        <dbReference type="SMART" id="SM00382"/>
    </source>
</evidence>
<evidence type="ECO:0000256" key="10">
    <source>
        <dbReference type="ARBA" id="ARBA00049244"/>
    </source>
</evidence>